<evidence type="ECO:0008006" key="3">
    <source>
        <dbReference type="Google" id="ProtNLM"/>
    </source>
</evidence>
<dbReference type="EMBL" id="OIVN01003668">
    <property type="protein sequence ID" value="SPD12815.1"/>
    <property type="molecule type" value="Genomic_DNA"/>
</dbReference>
<evidence type="ECO:0000313" key="2">
    <source>
        <dbReference type="EMBL" id="SPD12815.1"/>
    </source>
</evidence>
<organism evidence="2">
    <name type="scientific">Fagus sylvatica</name>
    <name type="common">Beechnut</name>
    <dbReference type="NCBI Taxonomy" id="28930"/>
    <lineage>
        <taxon>Eukaryota</taxon>
        <taxon>Viridiplantae</taxon>
        <taxon>Streptophyta</taxon>
        <taxon>Embryophyta</taxon>
        <taxon>Tracheophyta</taxon>
        <taxon>Spermatophyta</taxon>
        <taxon>Magnoliopsida</taxon>
        <taxon>eudicotyledons</taxon>
        <taxon>Gunneridae</taxon>
        <taxon>Pentapetalae</taxon>
        <taxon>rosids</taxon>
        <taxon>fabids</taxon>
        <taxon>Fagales</taxon>
        <taxon>Fagaceae</taxon>
        <taxon>Fagus</taxon>
    </lineage>
</organism>
<proteinExistence type="predicted"/>
<feature type="transmembrane region" description="Helical" evidence="1">
    <location>
        <begin position="78"/>
        <end position="97"/>
    </location>
</feature>
<name>A0A2N9HLE6_FAGSY</name>
<evidence type="ECO:0000256" key="1">
    <source>
        <dbReference type="SAM" id="Phobius"/>
    </source>
</evidence>
<keyword evidence="1" id="KW-1133">Transmembrane helix</keyword>
<reference evidence="2" key="1">
    <citation type="submission" date="2018-02" db="EMBL/GenBank/DDBJ databases">
        <authorList>
            <person name="Cohen D.B."/>
            <person name="Kent A.D."/>
        </authorList>
    </citation>
    <scope>NUCLEOTIDE SEQUENCE</scope>
</reference>
<gene>
    <name evidence="2" type="ORF">FSB_LOCUS40697</name>
</gene>
<feature type="transmembrane region" description="Helical" evidence="1">
    <location>
        <begin position="53"/>
        <end position="72"/>
    </location>
</feature>
<keyword evidence="1" id="KW-0812">Transmembrane</keyword>
<protein>
    <recommendedName>
        <fullName evidence="3">Transmembrane protein</fullName>
    </recommendedName>
</protein>
<sequence>MASKFILPHPLDLVIGEIGGGDGNGGGRVWFWKVFGGGGFDGWRRRKRKINRTLLIVGFLVICGLGLCLWFGKELESNVVCGVLGFGIIGAVLIQWLEKIGAKDWVLGFCVGGVLMDLGLRRGEMQKWVERVRVCSPIMQVKKKKKTFW</sequence>
<keyword evidence="1" id="KW-0472">Membrane</keyword>
<accession>A0A2N9HLE6</accession>
<dbReference type="AlphaFoldDB" id="A0A2N9HLE6"/>